<keyword evidence="2" id="KW-1185">Reference proteome</keyword>
<proteinExistence type="predicted"/>
<dbReference type="KEGG" id="jag:GJA_974"/>
<evidence type="ECO:0000313" key="2">
    <source>
        <dbReference type="Proteomes" id="UP000027604"/>
    </source>
</evidence>
<reference evidence="1 2" key="1">
    <citation type="journal article" date="2015" name="Genome Announc.">
        <title>Genome Sequence of Mushroom Soft-Rot Pathogen Janthinobacterium agaricidamnosum.</title>
        <authorList>
            <person name="Graupner K."/>
            <person name="Lackner G."/>
            <person name="Hertweck C."/>
        </authorList>
    </citation>
    <scope>NUCLEOTIDE SEQUENCE [LARGE SCALE GENOMIC DNA]</scope>
    <source>
        <strain evidence="2">NBRC 102515 / DSM 9628</strain>
    </source>
</reference>
<dbReference type="STRING" id="1349767.GJA_974"/>
<dbReference type="InterPro" id="IPR008727">
    <property type="entry name" value="PAAR_motif"/>
</dbReference>
<dbReference type="Pfam" id="PF05488">
    <property type="entry name" value="PAAR_motif"/>
    <property type="match status" value="1"/>
</dbReference>
<evidence type="ECO:0000313" key="1">
    <source>
        <dbReference type="EMBL" id="CDG81630.1"/>
    </source>
</evidence>
<sequence>MGDMVSCPRCKGIFPISQGDASLTDDGKPVAYHGCKVACGATLIASQNFTTTVPSAGAGCAATSDIANRYGVIGAGLLAGYKDEPLDDAGQRFRGRFQVLDQTSGEPVAGQQARVRSTGGQYLSNTTDADGYTQWVERDATEALAFDLIQQQP</sequence>
<dbReference type="eggNOG" id="COG4104">
    <property type="taxonomic scope" value="Bacteria"/>
</dbReference>
<dbReference type="PATRIC" id="fig|1349767.4.peg.2709"/>
<dbReference type="Proteomes" id="UP000027604">
    <property type="component" value="Chromosome I"/>
</dbReference>
<protein>
    <submittedName>
        <fullName evidence="1">Gp51</fullName>
    </submittedName>
</protein>
<name>W0V1Y9_9BURK</name>
<organism evidence="1 2">
    <name type="scientific">Janthinobacterium agaricidamnosum NBRC 102515 = DSM 9628</name>
    <dbReference type="NCBI Taxonomy" id="1349767"/>
    <lineage>
        <taxon>Bacteria</taxon>
        <taxon>Pseudomonadati</taxon>
        <taxon>Pseudomonadota</taxon>
        <taxon>Betaproteobacteria</taxon>
        <taxon>Burkholderiales</taxon>
        <taxon>Oxalobacteraceae</taxon>
        <taxon>Janthinobacterium</taxon>
    </lineage>
</organism>
<dbReference type="AlphaFoldDB" id="W0V1Y9"/>
<gene>
    <name evidence="1" type="primary">51</name>
    <name evidence="1" type="ORF">GJA_974</name>
</gene>
<dbReference type="EMBL" id="HG322949">
    <property type="protein sequence ID" value="CDG81630.1"/>
    <property type="molecule type" value="Genomic_DNA"/>
</dbReference>
<dbReference type="HOGENOM" id="CLU_113188_0_0_4"/>
<accession>W0V1Y9</accession>
<dbReference type="CDD" id="cd14744">
    <property type="entry name" value="PAAR_CT_2"/>
    <property type="match status" value="1"/>
</dbReference>
<dbReference type="Gene3D" id="2.60.200.60">
    <property type="match status" value="1"/>
</dbReference>